<keyword evidence="1" id="KW-0472">Membrane</keyword>
<sequence length="97" mass="10830">MAGNPVLDWIFMLGLLLIGVAMILGIGVRIAGYAGALMMFLMYLAGFLPPEHNPFLDEHLINLVLFLFLALSDSGRYIGLGNWWSNLKVVQRYGFLK</sequence>
<evidence type="ECO:0000313" key="3">
    <source>
        <dbReference type="Proteomes" id="UP000178946"/>
    </source>
</evidence>
<feature type="transmembrane region" description="Helical" evidence="1">
    <location>
        <begin position="31"/>
        <end position="48"/>
    </location>
</feature>
<proteinExistence type="predicted"/>
<name>A0A1F8DQU3_9BACT</name>
<evidence type="ECO:0000313" key="2">
    <source>
        <dbReference type="EMBL" id="OGM90812.1"/>
    </source>
</evidence>
<keyword evidence="1" id="KW-1133">Transmembrane helix</keyword>
<reference evidence="2 3" key="1">
    <citation type="journal article" date="2016" name="Nat. Commun.">
        <title>Thousands of microbial genomes shed light on interconnected biogeochemical processes in an aquifer system.</title>
        <authorList>
            <person name="Anantharaman K."/>
            <person name="Brown C.T."/>
            <person name="Hug L.A."/>
            <person name="Sharon I."/>
            <person name="Castelle C.J."/>
            <person name="Probst A.J."/>
            <person name="Thomas B.C."/>
            <person name="Singh A."/>
            <person name="Wilkins M.J."/>
            <person name="Karaoz U."/>
            <person name="Brodie E.L."/>
            <person name="Williams K.H."/>
            <person name="Hubbard S.S."/>
            <person name="Banfield J.F."/>
        </authorList>
    </citation>
    <scope>NUCLEOTIDE SEQUENCE [LARGE SCALE GENOMIC DNA]</scope>
</reference>
<dbReference type="Proteomes" id="UP000178946">
    <property type="component" value="Unassembled WGS sequence"/>
</dbReference>
<feature type="transmembrane region" description="Helical" evidence="1">
    <location>
        <begin position="60"/>
        <end position="78"/>
    </location>
</feature>
<feature type="transmembrane region" description="Helical" evidence="1">
    <location>
        <begin position="6"/>
        <end position="24"/>
    </location>
</feature>
<comment type="caution">
    <text evidence="2">The sequence shown here is derived from an EMBL/GenBank/DDBJ whole genome shotgun (WGS) entry which is preliminary data.</text>
</comment>
<dbReference type="STRING" id="1802557.A3A20_00985"/>
<keyword evidence="1" id="KW-0812">Transmembrane</keyword>
<accession>A0A1F8DQU3</accession>
<dbReference type="EMBL" id="MGIR01000007">
    <property type="protein sequence ID" value="OGM90812.1"/>
    <property type="molecule type" value="Genomic_DNA"/>
</dbReference>
<evidence type="ECO:0000256" key="1">
    <source>
        <dbReference type="SAM" id="Phobius"/>
    </source>
</evidence>
<organism evidence="2 3">
    <name type="scientific">Candidatus Wolfebacteria bacterium RIFCSPLOWO2_01_FULL_45_19</name>
    <dbReference type="NCBI Taxonomy" id="1802557"/>
    <lineage>
        <taxon>Bacteria</taxon>
        <taxon>Candidatus Wolfeibacteriota</taxon>
    </lineage>
</organism>
<protein>
    <submittedName>
        <fullName evidence="2">Uncharacterized protein</fullName>
    </submittedName>
</protein>
<dbReference type="AlphaFoldDB" id="A0A1F8DQU3"/>
<gene>
    <name evidence="2" type="ORF">A3A20_00985</name>
</gene>